<feature type="chain" id="PRO_5039176554" description="Right handed beta helix domain-containing protein" evidence="2">
    <location>
        <begin position="27"/>
        <end position="613"/>
    </location>
</feature>
<protein>
    <recommendedName>
        <fullName evidence="5">Right handed beta helix domain-containing protein</fullName>
    </recommendedName>
</protein>
<name>M1MQM3_9CLOT</name>
<dbReference type="HOGENOM" id="CLU_031112_2_0_9"/>
<feature type="compositionally biased region" description="Polar residues" evidence="1">
    <location>
        <begin position="139"/>
        <end position="148"/>
    </location>
</feature>
<dbReference type="RefSeq" id="WP_015393369.1">
    <property type="nucleotide sequence ID" value="NC_020291.1"/>
</dbReference>
<dbReference type="eggNOG" id="COG5434">
    <property type="taxonomic scope" value="Bacteria"/>
</dbReference>
<accession>M1MQM3</accession>
<feature type="region of interest" description="Disordered" evidence="1">
    <location>
        <begin position="72"/>
        <end position="152"/>
    </location>
</feature>
<gene>
    <name evidence="3" type="ORF">Cspa_c32900</name>
</gene>
<dbReference type="EMBL" id="CP004121">
    <property type="protein sequence ID" value="AGF57051.1"/>
    <property type="molecule type" value="Genomic_DNA"/>
</dbReference>
<evidence type="ECO:0008006" key="5">
    <source>
        <dbReference type="Google" id="ProtNLM"/>
    </source>
</evidence>
<feature type="compositionally biased region" description="Polar residues" evidence="1">
    <location>
        <begin position="110"/>
        <end position="125"/>
    </location>
</feature>
<evidence type="ECO:0000313" key="3">
    <source>
        <dbReference type="EMBL" id="AGF57051.1"/>
    </source>
</evidence>
<dbReference type="PROSITE" id="PS51257">
    <property type="entry name" value="PROKAR_LIPOPROTEIN"/>
    <property type="match status" value="1"/>
</dbReference>
<dbReference type="OrthoDB" id="355208at2"/>
<evidence type="ECO:0000256" key="1">
    <source>
        <dbReference type="SAM" id="MobiDB-lite"/>
    </source>
</evidence>
<dbReference type="STRING" id="36745.CLSAP_30570"/>
<feature type="compositionally biased region" description="Polar residues" evidence="1">
    <location>
        <begin position="94"/>
        <end position="103"/>
    </location>
</feature>
<dbReference type="KEGG" id="csr:Cspa_c32900"/>
<dbReference type="InterPro" id="IPR012332">
    <property type="entry name" value="Autotransporter_pectin_lyase_C"/>
</dbReference>
<proteinExistence type="predicted"/>
<dbReference type="Gene3D" id="2.160.20.20">
    <property type="match status" value="1"/>
</dbReference>
<organism evidence="3 4">
    <name type="scientific">Clostridium saccharoperbutylacetonicum N1-4(HMT)</name>
    <dbReference type="NCBI Taxonomy" id="931276"/>
    <lineage>
        <taxon>Bacteria</taxon>
        <taxon>Bacillati</taxon>
        <taxon>Bacillota</taxon>
        <taxon>Clostridia</taxon>
        <taxon>Eubacteriales</taxon>
        <taxon>Clostridiaceae</taxon>
        <taxon>Clostridium</taxon>
    </lineage>
</organism>
<dbReference type="Proteomes" id="UP000011728">
    <property type="component" value="Chromosome"/>
</dbReference>
<evidence type="ECO:0000256" key="2">
    <source>
        <dbReference type="SAM" id="SignalP"/>
    </source>
</evidence>
<keyword evidence="4" id="KW-1185">Reference proteome</keyword>
<reference evidence="3 4" key="1">
    <citation type="submission" date="2013-02" db="EMBL/GenBank/DDBJ databases">
        <title>Genome sequence of Clostridium saccharoperbutylacetonicum N1-4(HMT).</title>
        <authorList>
            <person name="Poehlein A."/>
            <person name="Daniel R."/>
        </authorList>
    </citation>
    <scope>NUCLEOTIDE SEQUENCE [LARGE SCALE GENOMIC DNA]</scope>
    <source>
        <strain evidence="4">N1-4(HMT)</strain>
    </source>
</reference>
<feature type="signal peptide" evidence="2">
    <location>
        <begin position="1"/>
        <end position="26"/>
    </location>
</feature>
<dbReference type="PATRIC" id="fig|931276.5.peg.3315"/>
<feature type="compositionally biased region" description="Polar residues" evidence="1">
    <location>
        <begin position="72"/>
        <end position="86"/>
    </location>
</feature>
<keyword evidence="2" id="KW-0732">Signal</keyword>
<dbReference type="AlphaFoldDB" id="M1MQM3"/>
<sequence length="613" mass="62405">MIRKKYNKIIAVLVASFIIGSTFVGCANKTASAEVTSTTVTAEQSKNTTLLGKVKGIDGSKITISLGEEITTTNSNTANGQGQNSAPPDKPVGETNTQNNNSAPLDKTAGDQSVDGQGTGDNSGTPPEMPQGDGAPGIGNSSTTTFKTNGEEKTIEIKNEGIISVAKGSKAIAGTLADITIGEILSIDYDSTGNVSGVTVKSNNATYTGGAQTGKLTLTATYSANGETKTSANEKITATTADQNGVLAANGGNINISGASINKSGDTTSEDECNFYGVNSGVVAAGASNITISDSTINTDSEGSNGIFATGDASIINVSNVTINTTKNSSRGLDATYNGTIIAKNTKVNTQGTHCAGLATDRGEGTVHLTDGTVKTTGTDSPAIYSTGNITAKDSNLTATGSEAAVVEGKNSITLNNCTISGEKKNGVMLYQSMSGDSGVGTSYFNMTGGTLTSVEGALFFITNTDSEINLKGATLKNSSGVLLNAAATSRWGNQGSNGGNVTLNADSQTLEGAITCDNISTVILNLKNNSTLISTINTDKTAKSVTVALDKTSTWTVTGTSYIAVLSDEDTDLSNIKDNGNIIYYDASNSTNSWLGGKTITLSGGGELKPLQ</sequence>
<evidence type="ECO:0000313" key="4">
    <source>
        <dbReference type="Proteomes" id="UP000011728"/>
    </source>
</evidence>